<dbReference type="Pfam" id="PF04471">
    <property type="entry name" value="Mrr_cat"/>
    <property type="match status" value="1"/>
</dbReference>
<dbReference type="Gene3D" id="3.40.1350.10">
    <property type="match status" value="1"/>
</dbReference>
<evidence type="ECO:0000313" key="2">
    <source>
        <dbReference type="EMBL" id="BDD08866.1"/>
    </source>
</evidence>
<organism evidence="2 3">
    <name type="scientific">Fulvitalea axinellae</name>
    <dbReference type="NCBI Taxonomy" id="1182444"/>
    <lineage>
        <taxon>Bacteria</taxon>
        <taxon>Pseudomonadati</taxon>
        <taxon>Bacteroidota</taxon>
        <taxon>Cytophagia</taxon>
        <taxon>Cytophagales</taxon>
        <taxon>Persicobacteraceae</taxon>
        <taxon>Fulvitalea</taxon>
    </lineage>
</organism>
<dbReference type="InterPro" id="IPR011335">
    <property type="entry name" value="Restrct_endonuc-II-like"/>
</dbReference>
<feature type="domain" description="Restriction endonuclease type IV Mrr" evidence="1">
    <location>
        <begin position="87"/>
        <end position="201"/>
    </location>
</feature>
<dbReference type="GO" id="GO:0004519">
    <property type="term" value="F:endonuclease activity"/>
    <property type="evidence" value="ECO:0007669"/>
    <property type="project" value="InterPro"/>
</dbReference>
<dbReference type="Proteomes" id="UP001348817">
    <property type="component" value="Chromosome"/>
</dbReference>
<dbReference type="GO" id="GO:0003677">
    <property type="term" value="F:DNA binding"/>
    <property type="evidence" value="ECO:0007669"/>
    <property type="project" value="InterPro"/>
</dbReference>
<dbReference type="EMBL" id="AP025314">
    <property type="protein sequence ID" value="BDD08866.1"/>
    <property type="molecule type" value="Genomic_DNA"/>
</dbReference>
<accession>A0AAU9CIX0</accession>
<proteinExistence type="predicted"/>
<evidence type="ECO:0000259" key="1">
    <source>
        <dbReference type="Pfam" id="PF04471"/>
    </source>
</evidence>
<dbReference type="KEGG" id="fax:FUAX_12980"/>
<evidence type="ECO:0000313" key="3">
    <source>
        <dbReference type="Proteomes" id="UP001348817"/>
    </source>
</evidence>
<dbReference type="InterPro" id="IPR011856">
    <property type="entry name" value="tRNA_endonuc-like_dom_sf"/>
</dbReference>
<name>A0AAU9CIX0_9BACT</name>
<dbReference type="RefSeq" id="WP_338394095.1">
    <property type="nucleotide sequence ID" value="NZ_AP025314.1"/>
</dbReference>
<reference evidence="2 3" key="1">
    <citation type="submission" date="2021-12" db="EMBL/GenBank/DDBJ databases">
        <title>Genome sequencing of bacteria with rrn-lacking chromosome and rrn-plasmid.</title>
        <authorList>
            <person name="Anda M."/>
            <person name="Iwasaki W."/>
        </authorList>
    </citation>
    <scope>NUCLEOTIDE SEQUENCE [LARGE SCALE GENOMIC DNA]</scope>
    <source>
        <strain evidence="2 3">DSM 100852</strain>
    </source>
</reference>
<protein>
    <recommendedName>
        <fullName evidence="1">Restriction endonuclease type IV Mrr domain-containing protein</fullName>
    </recommendedName>
</protein>
<dbReference type="CDD" id="cd22308">
    <property type="entry name" value="Af1548-like"/>
    <property type="match status" value="1"/>
</dbReference>
<dbReference type="AlphaFoldDB" id="A0AAU9CIX0"/>
<keyword evidence="3" id="KW-1185">Reference proteome</keyword>
<dbReference type="SUPFAM" id="SSF52980">
    <property type="entry name" value="Restriction endonuclease-like"/>
    <property type="match status" value="1"/>
</dbReference>
<gene>
    <name evidence="2" type="ORF">FUAX_12980</name>
</gene>
<sequence length="279" mass="32549">MSQIPILKSNGETVEFSTEKLEHSLLRAGANESMVANIIKNIVEELPQLGSTAKIYKEAYRELKRYSRPIAAKYKLKRAIMQLGPSGFPFERYIGEILSFQGYNIQMNPMMPGKCVRHEIDVLAENDKEVIMVECKYRNRQGYKTDVKVPLYVHSRFRDVRHEWLKREDWKNKEHKAWIATNTRFTEDAIKYAKCEGMRLLAWDYPQIGNLRERIDLSGLYPLTCLTTLTKQEKTHLLQKSEIVLCRQVYTDPETLDTLNLPTYRKNSVLSEVEELLAL</sequence>
<dbReference type="GO" id="GO:0009307">
    <property type="term" value="P:DNA restriction-modification system"/>
    <property type="evidence" value="ECO:0007669"/>
    <property type="project" value="InterPro"/>
</dbReference>
<dbReference type="InterPro" id="IPR007560">
    <property type="entry name" value="Restrct_endonuc_IV_Mrr"/>
</dbReference>